<evidence type="ECO:0000313" key="1">
    <source>
        <dbReference type="EMBL" id="SFZ83901.1"/>
    </source>
</evidence>
<proteinExistence type="predicted"/>
<organism evidence="1 2">
    <name type="scientific">Tenacibaculum maritimum NCIMB 2154</name>
    <dbReference type="NCBI Taxonomy" id="1349785"/>
    <lineage>
        <taxon>Bacteria</taxon>
        <taxon>Pseudomonadati</taxon>
        <taxon>Bacteroidota</taxon>
        <taxon>Flavobacteriia</taxon>
        <taxon>Flavobacteriales</taxon>
        <taxon>Flavobacteriaceae</taxon>
        <taxon>Tenacibaculum</taxon>
    </lineage>
</organism>
<accession>A0A2H1ECN5</accession>
<dbReference type="Proteomes" id="UP000231564">
    <property type="component" value="Chromosome MARIT"/>
</dbReference>
<protein>
    <submittedName>
        <fullName evidence="1">Uncharacterized protein</fullName>
    </submittedName>
</protein>
<keyword evidence="2" id="KW-1185">Reference proteome</keyword>
<dbReference type="STRING" id="1349785.GCA_000509405_02128"/>
<evidence type="ECO:0000313" key="2">
    <source>
        <dbReference type="Proteomes" id="UP000231564"/>
    </source>
</evidence>
<dbReference type="EMBL" id="LT634361">
    <property type="protein sequence ID" value="SFZ83901.1"/>
    <property type="molecule type" value="Genomic_DNA"/>
</dbReference>
<dbReference type="AlphaFoldDB" id="A0A2H1ECN5"/>
<dbReference type="RefSeq" id="WP_024740633.1">
    <property type="nucleotide sequence ID" value="NZ_BAUG01000009.1"/>
</dbReference>
<reference evidence="1 2" key="1">
    <citation type="submission" date="2016-11" db="EMBL/GenBank/DDBJ databases">
        <authorList>
            <person name="Jaros S."/>
            <person name="Januszkiewicz K."/>
            <person name="Wedrychowicz H."/>
        </authorList>
    </citation>
    <scope>NUCLEOTIDE SEQUENCE [LARGE SCALE GENOMIC DNA]</scope>
    <source>
        <strain evidence="1">NCIMB 2154T</strain>
    </source>
</reference>
<dbReference type="OrthoDB" id="1442023at2"/>
<dbReference type="GeneID" id="47723817"/>
<sequence length="235" mass="28076">MLIRIILIVVFFTSLDAIAQITEVKTRNDEGGTIAFYEKNRELSSNGMWLTKYIDNNIKGTVFLYENWTNTMTIFTKDKKSFKLPNSNYDALKDDFASKISKDSIFIFNKLNIEYVKIREKIFKKYNYKNKEVFFNVLYDGKEIRFFKRYKVIVKEGSFNPMTQKKTTEDFYKLKEDYFINKGNKIFKIALKRKAILEIIGKEAKAIRKYAKEHKLSFKKEKDLIEILKYMEKTY</sequence>
<dbReference type="KEGG" id="tmar:MARIT_2343"/>
<gene>
    <name evidence="1" type="ORF">MARIT_2343</name>
</gene>
<name>A0A2H1ECN5_9FLAO</name>